<accession>A0ABN2LBK2</accession>
<comment type="caution">
    <text evidence="1">The sequence shown here is derived from an EMBL/GenBank/DDBJ whole genome shotgun (WGS) entry which is preliminary data.</text>
</comment>
<dbReference type="EMBL" id="BAAAPO010000008">
    <property type="protein sequence ID" value="GAA1782829.1"/>
    <property type="molecule type" value="Genomic_DNA"/>
</dbReference>
<evidence type="ECO:0000313" key="1">
    <source>
        <dbReference type="EMBL" id="GAA1782829.1"/>
    </source>
</evidence>
<organism evidence="1 2">
    <name type="scientific">Nostocoides veronense</name>
    <dbReference type="NCBI Taxonomy" id="330836"/>
    <lineage>
        <taxon>Bacteria</taxon>
        <taxon>Bacillati</taxon>
        <taxon>Actinomycetota</taxon>
        <taxon>Actinomycetes</taxon>
        <taxon>Micrococcales</taxon>
        <taxon>Intrasporangiaceae</taxon>
        <taxon>Nostocoides</taxon>
    </lineage>
</organism>
<dbReference type="Proteomes" id="UP001499938">
    <property type="component" value="Unassembled WGS sequence"/>
</dbReference>
<keyword evidence="2" id="KW-1185">Reference proteome</keyword>
<evidence type="ECO:0000313" key="2">
    <source>
        <dbReference type="Proteomes" id="UP001499938"/>
    </source>
</evidence>
<protein>
    <submittedName>
        <fullName evidence="1">Uncharacterized protein</fullName>
    </submittedName>
</protein>
<gene>
    <name evidence="1" type="ORF">GCM10009811_05350</name>
</gene>
<name>A0ABN2LBK2_9MICO</name>
<proteinExistence type="predicted"/>
<reference evidence="1 2" key="1">
    <citation type="journal article" date="2019" name="Int. J. Syst. Evol. Microbiol.">
        <title>The Global Catalogue of Microorganisms (GCM) 10K type strain sequencing project: providing services to taxonomists for standard genome sequencing and annotation.</title>
        <authorList>
            <consortium name="The Broad Institute Genomics Platform"/>
            <consortium name="The Broad Institute Genome Sequencing Center for Infectious Disease"/>
            <person name="Wu L."/>
            <person name="Ma J."/>
        </authorList>
    </citation>
    <scope>NUCLEOTIDE SEQUENCE [LARGE SCALE GENOMIC DNA]</scope>
    <source>
        <strain evidence="1 2">JCM 15592</strain>
    </source>
</reference>
<sequence length="98" mass="9868">MAPHSQNPRQSATTASWPAEALAAVALAGVIHRINDRVGANDVGSRAAVLLPLVGVGARVVGAGLPRFAGAARMTHRAALVLAAGHVVGRPVLAARGR</sequence>
<dbReference type="RefSeq" id="WP_344080911.1">
    <property type="nucleotide sequence ID" value="NZ_BAAAPO010000008.1"/>
</dbReference>